<dbReference type="GO" id="GO:0005694">
    <property type="term" value="C:chromosome"/>
    <property type="evidence" value="ECO:0007669"/>
    <property type="project" value="InterPro"/>
</dbReference>
<dbReference type="PROSITE" id="PS52040">
    <property type="entry name" value="TOPO_IIA"/>
    <property type="match status" value="1"/>
</dbReference>
<comment type="function">
    <text evidence="8">A type II topoisomerase that negatively supercoils closed circular double-stranded (ds) DNA in an ATP-dependent manner to modulate DNA topology and maintain chromosomes in an underwound state. Negative supercoiling favors strand separation, and DNA replication, transcription, recombination and repair, all of which involve strand separation. Also able to catalyze the interconversion of other topological isomers of dsDNA rings, including catenanes and knotted rings. Type II topoisomerases break and join 2 DNA strands simultaneously in an ATP-dependent manner.</text>
</comment>
<evidence type="ECO:0000256" key="4">
    <source>
        <dbReference type="ARBA" id="ARBA00022840"/>
    </source>
</evidence>
<dbReference type="Gene3D" id="1.10.268.10">
    <property type="entry name" value="Topoisomerase, domain 3"/>
    <property type="match status" value="1"/>
</dbReference>
<evidence type="ECO:0000259" key="12">
    <source>
        <dbReference type="PROSITE" id="PS52040"/>
    </source>
</evidence>
<keyword evidence="6 8" id="KW-0238">DNA-binding</keyword>
<evidence type="ECO:0000256" key="11">
    <source>
        <dbReference type="SAM" id="MobiDB-lite"/>
    </source>
</evidence>
<dbReference type="GO" id="GO:0006261">
    <property type="term" value="P:DNA-templated DNA replication"/>
    <property type="evidence" value="ECO:0007669"/>
    <property type="project" value="UniProtKB-UniRule"/>
</dbReference>
<dbReference type="PANTHER" id="PTHR43493">
    <property type="entry name" value="DNA GYRASE/TOPOISOMERASE SUBUNIT A"/>
    <property type="match status" value="1"/>
</dbReference>
<evidence type="ECO:0000256" key="9">
    <source>
        <dbReference type="PROSITE-ProRule" id="PRU01384"/>
    </source>
</evidence>
<dbReference type="Proteomes" id="UP000182409">
    <property type="component" value="Unassembled WGS sequence"/>
</dbReference>
<evidence type="ECO:0000256" key="3">
    <source>
        <dbReference type="ARBA" id="ARBA00022741"/>
    </source>
</evidence>
<feature type="active site" description="O-(5'-phospho-DNA)-tyrosine intermediate" evidence="8 9">
    <location>
        <position position="166"/>
    </location>
</feature>
<comment type="subcellular location">
    <subcellularLocation>
        <location evidence="8">Cytoplasm</location>
    </subcellularLocation>
</comment>
<keyword evidence="7 8" id="KW-0413">Isomerase</keyword>
<dbReference type="EMBL" id="FNSD01000001">
    <property type="protein sequence ID" value="SEB70880.1"/>
    <property type="molecule type" value="Genomic_DNA"/>
</dbReference>
<dbReference type="SUPFAM" id="SSF101904">
    <property type="entry name" value="GyrA/ParC C-terminal domain-like"/>
    <property type="match status" value="1"/>
</dbReference>
<keyword evidence="8" id="KW-0963">Cytoplasm</keyword>
<protein>
    <recommendedName>
        <fullName evidence="8">DNA gyrase subunit A</fullName>
        <ecNumber evidence="8">5.6.2.2</ecNumber>
    </recommendedName>
</protein>
<dbReference type="Pfam" id="PF03989">
    <property type="entry name" value="DNA_gyraseA_C"/>
    <property type="match status" value="6"/>
</dbReference>
<comment type="subunit">
    <text evidence="8">Heterotetramer, composed of two GyrA and two GyrB chains. In the heterotetramer, GyrA contains the active site tyrosine that forms a transient covalent intermediate with DNA, while GyrB binds cofactors and catalyzes ATP hydrolysis.</text>
</comment>
<dbReference type="InterPro" id="IPR005743">
    <property type="entry name" value="GyrA"/>
</dbReference>
<dbReference type="InterPro" id="IPR013757">
    <property type="entry name" value="Topo_IIA_A_a_sf"/>
</dbReference>
<dbReference type="EC" id="5.6.2.2" evidence="8"/>
<evidence type="ECO:0000256" key="8">
    <source>
        <dbReference type="HAMAP-Rule" id="MF_01897"/>
    </source>
</evidence>
<dbReference type="NCBIfam" id="TIGR01063">
    <property type="entry name" value="gyrA"/>
    <property type="match status" value="1"/>
</dbReference>
<dbReference type="PANTHER" id="PTHR43493:SF5">
    <property type="entry name" value="DNA GYRASE SUBUNIT A, CHLOROPLASTIC_MITOCHONDRIAL"/>
    <property type="match status" value="1"/>
</dbReference>
<dbReference type="RefSeq" id="WP_083350398.1">
    <property type="nucleotide sequence ID" value="NZ_FNSD01000001.1"/>
</dbReference>
<dbReference type="HAMAP" id="MF_01897">
    <property type="entry name" value="GyrA"/>
    <property type="match status" value="1"/>
</dbReference>
<dbReference type="Gene3D" id="3.90.199.10">
    <property type="entry name" value="Topoisomerase II, domain 5"/>
    <property type="match status" value="1"/>
</dbReference>
<dbReference type="GO" id="GO:0009330">
    <property type="term" value="C:DNA topoisomerase type II (double strand cut, ATP-hydrolyzing) complex"/>
    <property type="evidence" value="ECO:0007669"/>
    <property type="project" value="TreeGrafter"/>
</dbReference>
<dbReference type="InterPro" id="IPR002205">
    <property type="entry name" value="Topo_IIA_dom_A"/>
</dbReference>
<reference evidence="13 14" key="1">
    <citation type="submission" date="2016-10" db="EMBL/GenBank/DDBJ databases">
        <authorList>
            <person name="de Groot N.N."/>
        </authorList>
    </citation>
    <scope>NUCLEOTIDE SEQUENCE [LARGE SCALE GENOMIC DNA]</scope>
    <source>
        <strain evidence="13 14">AB35.6</strain>
    </source>
</reference>
<organism evidence="13 14">
    <name type="scientific">Terriglobus roseus</name>
    <dbReference type="NCBI Taxonomy" id="392734"/>
    <lineage>
        <taxon>Bacteria</taxon>
        <taxon>Pseudomonadati</taxon>
        <taxon>Acidobacteriota</taxon>
        <taxon>Terriglobia</taxon>
        <taxon>Terriglobales</taxon>
        <taxon>Acidobacteriaceae</taxon>
        <taxon>Terriglobus</taxon>
    </lineage>
</organism>
<dbReference type="InterPro" id="IPR006691">
    <property type="entry name" value="GyrA/parC_rep"/>
</dbReference>
<feature type="domain" description="Topo IIA-type catalytic" evidence="12">
    <location>
        <begin position="78"/>
        <end position="587"/>
    </location>
</feature>
<name>A0A1H4LJI0_9BACT</name>
<comment type="catalytic activity">
    <reaction evidence="1 8 9">
        <text>ATP-dependent breakage, passage and rejoining of double-stranded DNA.</text>
        <dbReference type="EC" id="5.6.2.2"/>
    </reaction>
</comment>
<feature type="coiled-coil region" evidence="10">
    <location>
        <begin position="525"/>
        <end position="552"/>
    </location>
</feature>
<dbReference type="InterPro" id="IPR013760">
    <property type="entry name" value="Topo_IIA-like_dom_sf"/>
</dbReference>
<evidence type="ECO:0000256" key="6">
    <source>
        <dbReference type="ARBA" id="ARBA00023125"/>
    </source>
</evidence>
<evidence type="ECO:0000256" key="2">
    <source>
        <dbReference type="ARBA" id="ARBA00008263"/>
    </source>
</evidence>
<evidence type="ECO:0000256" key="7">
    <source>
        <dbReference type="ARBA" id="ARBA00023235"/>
    </source>
</evidence>
<dbReference type="GO" id="GO:0005524">
    <property type="term" value="F:ATP binding"/>
    <property type="evidence" value="ECO:0007669"/>
    <property type="project" value="UniProtKB-UniRule"/>
</dbReference>
<feature type="region of interest" description="Disordered" evidence="11">
    <location>
        <begin position="1"/>
        <end position="46"/>
    </location>
</feature>
<dbReference type="NCBIfam" id="NF004044">
    <property type="entry name" value="PRK05561.1"/>
    <property type="match status" value="1"/>
</dbReference>
<dbReference type="OrthoDB" id="9806486at2"/>
<keyword evidence="3 8" id="KW-0547">Nucleotide-binding</keyword>
<dbReference type="FunFam" id="3.30.1360.40:FF:000002">
    <property type="entry name" value="DNA gyrase subunit A"/>
    <property type="match status" value="1"/>
</dbReference>
<evidence type="ECO:0000313" key="13">
    <source>
        <dbReference type="EMBL" id="SEB70880.1"/>
    </source>
</evidence>
<evidence type="ECO:0000256" key="1">
    <source>
        <dbReference type="ARBA" id="ARBA00000185"/>
    </source>
</evidence>
<dbReference type="GO" id="GO:0034335">
    <property type="term" value="F:DNA negative supercoiling activity"/>
    <property type="evidence" value="ECO:0007669"/>
    <property type="project" value="UniProtKB-ARBA"/>
</dbReference>
<dbReference type="InterPro" id="IPR035516">
    <property type="entry name" value="Gyrase/topoIV_suA_C"/>
</dbReference>
<dbReference type="NCBIfam" id="NF004043">
    <property type="entry name" value="PRK05560.1"/>
    <property type="match status" value="1"/>
</dbReference>
<dbReference type="SMART" id="SM00434">
    <property type="entry name" value="TOP4c"/>
    <property type="match status" value="1"/>
</dbReference>
<keyword evidence="5 8" id="KW-0799">Topoisomerase</keyword>
<comment type="similarity">
    <text evidence="2 8">Belongs to the type II topoisomerase GyrA/ParC subunit family.</text>
</comment>
<dbReference type="GO" id="GO:0005737">
    <property type="term" value="C:cytoplasm"/>
    <property type="evidence" value="ECO:0007669"/>
    <property type="project" value="UniProtKB-SubCell"/>
</dbReference>
<dbReference type="InterPro" id="IPR050220">
    <property type="entry name" value="Type_II_DNA_Topoisomerases"/>
</dbReference>
<dbReference type="SUPFAM" id="SSF56719">
    <property type="entry name" value="Type II DNA topoisomerase"/>
    <property type="match status" value="1"/>
</dbReference>
<dbReference type="Pfam" id="PF00521">
    <property type="entry name" value="DNA_topoisoIV"/>
    <property type="match status" value="1"/>
</dbReference>
<dbReference type="AlphaFoldDB" id="A0A1H4LJI0"/>
<dbReference type="GO" id="GO:0006265">
    <property type="term" value="P:DNA topological change"/>
    <property type="evidence" value="ECO:0007669"/>
    <property type="project" value="UniProtKB-UniRule"/>
</dbReference>
<dbReference type="GO" id="GO:0003677">
    <property type="term" value="F:DNA binding"/>
    <property type="evidence" value="ECO:0007669"/>
    <property type="project" value="UniProtKB-UniRule"/>
</dbReference>
<evidence type="ECO:0000313" key="14">
    <source>
        <dbReference type="Proteomes" id="UP000182409"/>
    </source>
</evidence>
<evidence type="ECO:0000256" key="5">
    <source>
        <dbReference type="ARBA" id="ARBA00023029"/>
    </source>
</evidence>
<comment type="miscellaneous">
    <text evidence="8">Few gyrases are as efficient as E.coli at forming negative supercoils. Not all organisms have 2 type II topoisomerases; in organisms with a single type II topoisomerase this enzyme also has to decatenate newly replicated chromosomes.</text>
</comment>
<sequence length="999" mass="110040">MADDQNLFPNGPDGTPNGSNPEETTPPAAAAAGGGDGGATPPGSTGPGALFMIPINIEEEMRRSYLDYSMSVIIGRALPDVRDGLKPVHRRILYAMQEMGLQANKKYTKCAKVVGHAMGNYHPHGDSAIYDAMVRLAQPFSMRYPLVDGQGNFGSVDGDPPAAMRYTEARLQKIAGEMLADIDMDTVDFTPNYDESTLEPTVLPAKFPNLIVNGSSGIAVGMATNIPPHNLTEIVSAAIALVNATGLSRDEELDLVLSHVQGPDFPTGGFIFGKRNIREAYRTGRGRFLMRAKCATEDLKGGRESIIVNEIPYQVNKNNLIKRIAELVTDKVIEDISDVRDESDRDGMRIVIELKRGAQPEIVLNQLFKNTSMQESFSMIFLAVHNGQPRELPLPDAIRAFIEHRIDVVRRRTAFLLGKAREREHLLLGYQIALDYLDQVIRIIRNSNNRADARENLFAFFSGRRINLRGTELAGVTLDAGKYGVDTTLLPVALAPGEVGTLILSYRQIDAILELQLYRLTQLSIDEILNELNKVRDNIAEYESILASEKKLRKVIVKELEEIRDKYGDVRRTIIVDETAELQLEDLIADEQVAVTVSHSGYLKRTPISTYRQQRRGGTGRLGMKTREEDFVASLIVDSTHAYLLFFTNTGRVFWMKIYEIPDVASAGKGKHMASMLALQPGEKIVNYLAVRDLKEEGKFVFFATREGVVKKTPLVDFSNVMARGIIAINIDKDDELIAVRVTSGDDVVFLATREGMAIRFEEKYDPERSGGLRPMGRNAGGNKGITLKKSDYVIGAAVTPSEASRNRKRLEFAAKLDAANPPKPGKPSMVEQVQQAIDDIARAKSNTPLELEGDPNEVVVEAGTPENHSDRLDALDKQLGVTPCLILTVSENGFGKRTDVDAYRLQSRGGKGVINMRTTPKIGKVSSIQLVDETTELMVISQFGKIIRIDTKTIRAAGRATMGVKLLDLDDADKVAAAVTIPPEEVKEESETKPPTIQ</sequence>
<keyword evidence="4 8" id="KW-0067">ATP-binding</keyword>
<comment type="caution">
    <text evidence="8">Lacks conserved residue(s) required for the propagation of feature annotation.</text>
</comment>
<gene>
    <name evidence="8" type="primary">gyrA</name>
    <name evidence="13" type="ORF">SAMN05443244_1621</name>
</gene>
<evidence type="ECO:0000256" key="10">
    <source>
        <dbReference type="SAM" id="Coils"/>
    </source>
</evidence>
<dbReference type="Gene3D" id="3.30.1360.40">
    <property type="match status" value="1"/>
</dbReference>
<keyword evidence="10" id="KW-0175">Coiled coil</keyword>
<dbReference type="CDD" id="cd00187">
    <property type="entry name" value="TOP4c"/>
    <property type="match status" value="1"/>
</dbReference>
<dbReference type="FunFam" id="3.90.199.10:FF:000001">
    <property type="entry name" value="DNA gyrase subunit A"/>
    <property type="match status" value="1"/>
</dbReference>
<dbReference type="InterPro" id="IPR013758">
    <property type="entry name" value="Topo_IIA_A/C_ab"/>
</dbReference>
<dbReference type="Gene3D" id="2.120.10.90">
    <property type="entry name" value="DNA gyrase/topoisomerase IV, subunit A, C-terminal"/>
    <property type="match status" value="1"/>
</dbReference>
<proteinExistence type="inferred from homology"/>
<accession>A0A1H4LJI0</accession>